<dbReference type="Proteomes" id="UP000290849">
    <property type="component" value="Unassembled WGS sequence"/>
</dbReference>
<dbReference type="Gene3D" id="3.90.640.20">
    <property type="entry name" value="Heat-shock cognate protein, ATPase"/>
    <property type="match status" value="1"/>
</dbReference>
<dbReference type="OrthoDB" id="8610451at2"/>
<dbReference type="Gene3D" id="3.30.565.40">
    <property type="entry name" value="Fervidobacterium nodosum Rt17-B1 like"/>
    <property type="match status" value="1"/>
</dbReference>
<feature type="domain" description="DUF3298" evidence="2">
    <location>
        <begin position="192"/>
        <end position="262"/>
    </location>
</feature>
<reference evidence="3 4" key="1">
    <citation type="journal article" date="2017" name="Int. J. Syst. Evol. Microbiol.">
        <title>Achromobacter aloeverae sp. nov., isolated from the root of Aloe vera (L.) Burm.f.</title>
        <authorList>
            <person name="Kuncharoen N."/>
            <person name="Muramatsu Y."/>
            <person name="Shibata C."/>
            <person name="Kamakura Y."/>
            <person name="Nakagawa Y."/>
            <person name="Tanasupawat S."/>
        </authorList>
    </citation>
    <scope>NUCLEOTIDE SEQUENCE [LARGE SCALE GENOMIC DNA]</scope>
    <source>
        <strain evidence="3 4">AVA-1</strain>
    </source>
</reference>
<evidence type="ECO:0000313" key="4">
    <source>
        <dbReference type="Proteomes" id="UP000290849"/>
    </source>
</evidence>
<dbReference type="Pfam" id="PF11738">
    <property type="entry name" value="DUF3298"/>
    <property type="match status" value="1"/>
</dbReference>
<feature type="signal peptide" evidence="1">
    <location>
        <begin position="1"/>
        <end position="40"/>
    </location>
</feature>
<organism evidence="3 4">
    <name type="scientific">Achromobacter aloeverae</name>
    <dbReference type="NCBI Taxonomy" id="1750518"/>
    <lineage>
        <taxon>Bacteria</taxon>
        <taxon>Pseudomonadati</taxon>
        <taxon>Pseudomonadota</taxon>
        <taxon>Betaproteobacteria</taxon>
        <taxon>Burkholderiales</taxon>
        <taxon>Alcaligenaceae</taxon>
        <taxon>Achromobacter</taxon>
    </lineage>
</organism>
<evidence type="ECO:0000256" key="1">
    <source>
        <dbReference type="SAM" id="SignalP"/>
    </source>
</evidence>
<dbReference type="EMBL" id="PYAL01000002">
    <property type="protein sequence ID" value="RXN91698.1"/>
    <property type="molecule type" value="Genomic_DNA"/>
</dbReference>
<accession>A0A4Q1HMR2</accession>
<dbReference type="InterPro" id="IPR037126">
    <property type="entry name" value="PdaC/RsiV-like_sf"/>
</dbReference>
<keyword evidence="4" id="KW-1185">Reference proteome</keyword>
<dbReference type="RefSeq" id="WP_129149946.1">
    <property type="nucleotide sequence ID" value="NZ_JBHSDO010000013.1"/>
</dbReference>
<proteinExistence type="predicted"/>
<comment type="caution">
    <text evidence="3">The sequence shown here is derived from an EMBL/GenBank/DDBJ whole genome shotgun (WGS) entry which is preliminary data.</text>
</comment>
<evidence type="ECO:0000259" key="2">
    <source>
        <dbReference type="Pfam" id="PF11738"/>
    </source>
</evidence>
<name>A0A4Q1HMR2_9BURK</name>
<dbReference type="InterPro" id="IPR021729">
    <property type="entry name" value="DUF3298"/>
</dbReference>
<keyword evidence="1" id="KW-0732">Signal</keyword>
<evidence type="ECO:0000313" key="3">
    <source>
        <dbReference type="EMBL" id="RXN91698.1"/>
    </source>
</evidence>
<feature type="chain" id="PRO_5020444866" evidence="1">
    <location>
        <begin position="41"/>
        <end position="276"/>
    </location>
</feature>
<sequence>MPTSLLPVSSRPALRALHVAGATLCLALLAACGSSPPANISLPSQQSGATTKQGDVDVKSISWKRSKPGCKGDDCPRIEVDSVAFPAIPRLTQLVDHVLAYMTGTDQRLRGPYETLDEYATWFWKTAQPRDATYFKASVKDTVGDIIAIELHTQQYFAGAAHGIPATQYLNWQRTSGRVLALDEAIIPGRRDQYAAALRKVYDKWLAGNDDAKRDPATYARTFPYTESDNFALTRDGMVVKYDAYSIAPYSHGEPELTIPYSALVGVLKPEFLPAK</sequence>
<protein>
    <submittedName>
        <fullName evidence="3">DUF3298 domain-containing protein</fullName>
    </submittedName>
</protein>
<gene>
    <name evidence="3" type="ORF">C7R54_09580</name>
</gene>
<dbReference type="AlphaFoldDB" id="A0A4Q1HMR2"/>